<evidence type="ECO:0000313" key="5">
    <source>
        <dbReference type="EMBL" id="MFC6170285.1"/>
    </source>
</evidence>
<feature type="domain" description="Lactate/malate dehydrogenase C-terminal" evidence="4">
    <location>
        <begin position="147"/>
        <end position="305"/>
    </location>
</feature>
<organism evidence="5 6">
    <name type="scientific">Loigolactobacillus jiayinensis</name>
    <dbReference type="NCBI Taxonomy" id="2486016"/>
    <lineage>
        <taxon>Bacteria</taxon>
        <taxon>Bacillati</taxon>
        <taxon>Bacillota</taxon>
        <taxon>Bacilli</taxon>
        <taxon>Lactobacillales</taxon>
        <taxon>Lactobacillaceae</taxon>
        <taxon>Loigolactobacillus</taxon>
    </lineage>
</organism>
<dbReference type="InterPro" id="IPR001236">
    <property type="entry name" value="Lactate/malate_DH_N"/>
</dbReference>
<evidence type="ECO:0000256" key="2">
    <source>
        <dbReference type="RuleBase" id="RU003369"/>
    </source>
</evidence>
<dbReference type="Gene3D" id="3.40.50.720">
    <property type="entry name" value="NAD(P)-binding Rossmann-like Domain"/>
    <property type="match status" value="1"/>
</dbReference>
<evidence type="ECO:0000256" key="1">
    <source>
        <dbReference type="ARBA" id="ARBA00006054"/>
    </source>
</evidence>
<keyword evidence="6" id="KW-1185">Reference proteome</keyword>
<keyword evidence="2" id="KW-0560">Oxidoreductase</keyword>
<dbReference type="Pfam" id="PF02866">
    <property type="entry name" value="Ldh_1_C"/>
    <property type="match status" value="1"/>
</dbReference>
<dbReference type="Pfam" id="PF00056">
    <property type="entry name" value="Ldh_1_N"/>
    <property type="match status" value="1"/>
</dbReference>
<dbReference type="SUPFAM" id="SSF56327">
    <property type="entry name" value="LDH C-terminal domain-like"/>
    <property type="match status" value="1"/>
</dbReference>
<dbReference type="PIRSF" id="PIRSF000102">
    <property type="entry name" value="Lac_mal_DH"/>
    <property type="match status" value="1"/>
</dbReference>
<dbReference type="PANTHER" id="PTHR43128:SF31">
    <property type="entry name" value="L-LACTATE DEHYDROGENASE"/>
    <property type="match status" value="1"/>
</dbReference>
<protein>
    <submittedName>
        <fullName evidence="5">NAD(P)-binding domain-containing protein</fullName>
    </submittedName>
</protein>
<dbReference type="InterPro" id="IPR015955">
    <property type="entry name" value="Lactate_DH/Glyco_Ohase_4_C"/>
</dbReference>
<dbReference type="Proteomes" id="UP001596289">
    <property type="component" value="Unassembled WGS sequence"/>
</dbReference>
<dbReference type="PRINTS" id="PR00086">
    <property type="entry name" value="LLDHDRGNASE"/>
</dbReference>
<name>A0ABW1RGK7_9LACO</name>
<sequence>MRKIGIIGLGHVGAALAYTLVTKGIADELVLIDRNDQVAHGEKLDLEDTQAGLTTHTQIIIQDYWQLRDADIVVIAAGNISIFDSGVNIQQAELRVASQIIAEAAPQIMLSGFNGILLNITNPCDVSTTYLQRLTNLPHQQVLGTGTLLDTMRMRRAIAEELSISPKDVSGYTLGAHRKAQFTAWSTITVGTQPIKHALAQHCTDLVALEKAIHDRAWQIIDGKGFSSYGIAGATITLIQAIYSDAHVTLPVSSWNTDHQLYIGQPTMIGRTGALRVVDIDLPQEEQAAFNHSASYIQQNLDLMVASSPQ</sequence>
<comment type="similarity">
    <text evidence="1">Belongs to the LDH/MDH superfamily. LDH family.</text>
</comment>
<dbReference type="InterPro" id="IPR036291">
    <property type="entry name" value="NAD(P)-bd_dom_sf"/>
</dbReference>
<dbReference type="RefSeq" id="WP_125552854.1">
    <property type="nucleotide sequence ID" value="NZ_JBHSSL010000036.1"/>
</dbReference>
<dbReference type="InterPro" id="IPR001557">
    <property type="entry name" value="L-lactate/malate_DH"/>
</dbReference>
<comment type="caution">
    <text evidence="5">The sequence shown here is derived from an EMBL/GenBank/DDBJ whole genome shotgun (WGS) entry which is preliminary data.</text>
</comment>
<feature type="domain" description="Lactate/malate dehydrogenase N-terminal" evidence="3">
    <location>
        <begin position="3"/>
        <end position="144"/>
    </location>
</feature>
<evidence type="ECO:0000259" key="3">
    <source>
        <dbReference type="Pfam" id="PF00056"/>
    </source>
</evidence>
<dbReference type="PANTHER" id="PTHR43128">
    <property type="entry name" value="L-2-HYDROXYCARBOXYLATE DEHYDROGENASE (NAD(P)(+))"/>
    <property type="match status" value="1"/>
</dbReference>
<dbReference type="SUPFAM" id="SSF51735">
    <property type="entry name" value="NAD(P)-binding Rossmann-fold domains"/>
    <property type="match status" value="1"/>
</dbReference>
<dbReference type="Gene3D" id="3.90.110.10">
    <property type="entry name" value="Lactate dehydrogenase/glycoside hydrolase, family 4, C-terminal"/>
    <property type="match status" value="1"/>
</dbReference>
<gene>
    <name evidence="5" type="ORF">ACFQGP_06795</name>
</gene>
<reference evidence="6" key="1">
    <citation type="journal article" date="2019" name="Int. J. Syst. Evol. Microbiol.">
        <title>The Global Catalogue of Microorganisms (GCM) 10K type strain sequencing project: providing services to taxonomists for standard genome sequencing and annotation.</title>
        <authorList>
            <consortium name="The Broad Institute Genomics Platform"/>
            <consortium name="The Broad Institute Genome Sequencing Center for Infectious Disease"/>
            <person name="Wu L."/>
            <person name="Ma J."/>
        </authorList>
    </citation>
    <scope>NUCLEOTIDE SEQUENCE [LARGE SCALE GENOMIC DNA]</scope>
    <source>
        <strain evidence="6">CCM 8904</strain>
    </source>
</reference>
<proteinExistence type="inferred from homology"/>
<evidence type="ECO:0000313" key="6">
    <source>
        <dbReference type="Proteomes" id="UP001596289"/>
    </source>
</evidence>
<dbReference type="InterPro" id="IPR022383">
    <property type="entry name" value="Lactate/malate_DH_C"/>
</dbReference>
<dbReference type="EMBL" id="JBHSSL010000036">
    <property type="protein sequence ID" value="MFC6170285.1"/>
    <property type="molecule type" value="Genomic_DNA"/>
</dbReference>
<evidence type="ECO:0000259" key="4">
    <source>
        <dbReference type="Pfam" id="PF02866"/>
    </source>
</evidence>
<accession>A0ABW1RGK7</accession>